<evidence type="ECO:0000259" key="4">
    <source>
        <dbReference type="Pfam" id="PF21530"/>
    </source>
</evidence>
<evidence type="ECO:0000256" key="1">
    <source>
        <dbReference type="RuleBase" id="RU363044"/>
    </source>
</evidence>
<dbReference type="InterPro" id="IPR027417">
    <property type="entry name" value="P-loop_NTPase"/>
</dbReference>
<dbReference type="InterPro" id="IPR049163">
    <property type="entry name" value="Pif1-like_2B_dom"/>
</dbReference>
<dbReference type="InterPro" id="IPR010285">
    <property type="entry name" value="DNA_helicase_pif1-like_DEAD"/>
</dbReference>
<dbReference type="PANTHER" id="PTHR10492:SF57">
    <property type="entry name" value="ATP-DEPENDENT DNA HELICASE"/>
    <property type="match status" value="1"/>
</dbReference>
<gene>
    <name evidence="5" type="ORF">LAZ67_X001064</name>
</gene>
<accession>A0ABY6LS53</accession>
<evidence type="ECO:0000313" key="6">
    <source>
        <dbReference type="Proteomes" id="UP001235939"/>
    </source>
</evidence>
<dbReference type="InterPro" id="IPR025476">
    <property type="entry name" value="Helitron_helicase-like"/>
</dbReference>
<protein>
    <recommendedName>
        <fullName evidence="1">ATP-dependent DNA helicase</fullName>
        <ecNumber evidence="1">5.6.2.3</ecNumber>
    </recommendedName>
</protein>
<dbReference type="SUPFAM" id="SSF52540">
    <property type="entry name" value="P-loop containing nucleoside triphosphate hydrolases"/>
    <property type="match status" value="2"/>
</dbReference>
<dbReference type="Proteomes" id="UP001235939">
    <property type="component" value="Chromosome X"/>
</dbReference>
<dbReference type="Pfam" id="PF05970">
    <property type="entry name" value="PIF1"/>
    <property type="match status" value="1"/>
</dbReference>
<proteinExistence type="inferred from homology"/>
<reference evidence="5 6" key="1">
    <citation type="submission" date="2022-03" db="EMBL/GenBank/DDBJ databases">
        <title>A chromosomal length assembly of Cordylochernes scorpioides.</title>
        <authorList>
            <person name="Zeh D."/>
            <person name="Zeh J."/>
        </authorList>
    </citation>
    <scope>NUCLEOTIDE SEQUENCE [LARGE SCALE GENOMIC DNA]</scope>
    <source>
        <strain evidence="5">IN4F17</strain>
        <tissue evidence="5">Whole Body</tissue>
    </source>
</reference>
<keyword evidence="1" id="KW-0378">Hydrolase</keyword>
<comment type="similarity">
    <text evidence="1">Belongs to the helicase family.</text>
</comment>
<name>A0ABY6LS53_9ARAC</name>
<evidence type="ECO:0000313" key="5">
    <source>
        <dbReference type="EMBL" id="UYV84071.1"/>
    </source>
</evidence>
<evidence type="ECO:0000259" key="2">
    <source>
        <dbReference type="Pfam" id="PF05970"/>
    </source>
</evidence>
<feature type="domain" description="Helitron helicase-like" evidence="3">
    <location>
        <begin position="738"/>
        <end position="918"/>
    </location>
</feature>
<keyword evidence="1" id="KW-0234">DNA repair</keyword>
<dbReference type="Pfam" id="PF14214">
    <property type="entry name" value="Helitron_like_N"/>
    <property type="match status" value="1"/>
</dbReference>
<keyword evidence="1" id="KW-0233">DNA recombination</keyword>
<comment type="cofactor">
    <cofactor evidence="1">
        <name>Mg(2+)</name>
        <dbReference type="ChEBI" id="CHEBI:18420"/>
    </cofactor>
</comment>
<comment type="catalytic activity">
    <reaction evidence="1">
        <text>ATP + H2O = ADP + phosphate + H(+)</text>
        <dbReference type="Rhea" id="RHEA:13065"/>
        <dbReference type="ChEBI" id="CHEBI:15377"/>
        <dbReference type="ChEBI" id="CHEBI:15378"/>
        <dbReference type="ChEBI" id="CHEBI:30616"/>
        <dbReference type="ChEBI" id="CHEBI:43474"/>
        <dbReference type="ChEBI" id="CHEBI:456216"/>
        <dbReference type="EC" id="5.6.2.3"/>
    </reaction>
</comment>
<feature type="domain" description="DNA helicase Pif1-like 2B" evidence="4">
    <location>
        <begin position="1647"/>
        <end position="1691"/>
    </location>
</feature>
<keyword evidence="1" id="KW-0067">ATP-binding</keyword>
<organism evidence="5 6">
    <name type="scientific">Cordylochernes scorpioides</name>
    <dbReference type="NCBI Taxonomy" id="51811"/>
    <lineage>
        <taxon>Eukaryota</taxon>
        <taxon>Metazoa</taxon>
        <taxon>Ecdysozoa</taxon>
        <taxon>Arthropoda</taxon>
        <taxon>Chelicerata</taxon>
        <taxon>Arachnida</taxon>
        <taxon>Pseudoscorpiones</taxon>
        <taxon>Cheliferoidea</taxon>
        <taxon>Chernetidae</taxon>
        <taxon>Cordylochernes</taxon>
    </lineage>
</organism>
<keyword evidence="1" id="KW-0547">Nucleotide-binding</keyword>
<sequence>MLRDSDSPTTISSIPVFIGWIKGERHMPFAVPMIWREPKDHSSDCYFCLTKTTGITPKSRHTVEYPDLPSAMRPVPHSDILPVPEPPENVIFSDDDSDRPEQQWDDTNFEAGALSEPHLLTQGDLNDLVRDLDLSKKQSELLGSRLKGWNLLHKGTNVCFFRKRQDEFHDFYSQENDLVYCNDVVSLMEALGHDHDTEEWRLFIDSSKISMKAVLLHNGNKFPSVPIAHASNMKETYENMKLLLKKIEYEIYGWKICSDLKVVALLRGLQLGYTKFCCFLCEWDSRDRERHYIKKIWPNRKIFTPGYKNIANLPLIDSENIYLPPLHIKLGLMKNFVKAMDRNASGFAYLKQKFSSISEAKIKEDIFVGPQIRELQQDGNFQNILNEVEAAAWNSFRNVCKNFLGSVKVENYRDIVNDLLLSYKALGCNMSLKIHFLHSHLDFFPDNLGAVSDEHGERFHQDISSMEKRYQALHFPGETVGSSCCHKGKVILPTLSSFPYEMMELMTSNSVEAKYFQTNIRSYNSSLAFASMGAQVDVFSGQGPFCYRIHGQIYHLTGPLHPHGNRAPSYAQLYILDSEAANNTRIAASRPLECHPGILTLLDSVLRRVNPYTSAYRQMHQVELAEEHRARIENRQMCQVQMLIRQNHCRDLRRYNAPSVSEVAAIFVDQDGHVPSNRDIAVFPHDCGLVRISPLNPNCDPMTYPLLFPAGDPGWAIGILHEENMRTSTRNHVTMLQFYSYRLAIRPGFSPIHYGRRQFQQYVVDAYVKTEGNRLNYIRQNQSLLRVELYQGLLDYIHEQEHSRGVRIGRIFILPSSFPGSSRAMQQNYQDAMAIVRKFGRPDLFVTFTCNPRWTDIVENLLPNQNPSDRPDLVARVFNLKLQQLLHEIVSQHVLGVVIARVHVVEFQKRGLPHAHMLFMLREEDKPRAREAIDMLVCAEIPSPTMQVQLYDMVRKHMIHGPCGNFNLHSPCMSDGKCTKDFPKSILQLTEANNNGYPRYRRRDDGQTLVVGTHEVDNRWVVPYNPYLLVRFNAHINVEVCASVKSVKYLFKYVYKGHDRAEVEVSVGELDMESRAHDEIKNFLDARYVSAPEAMWRMFEYRLHAHSHTICRLAVHLPNFQSVYFVEGSEEQALENASRRRTTLTAWFQLNCVNVSARSLLYGDIPSAYVFRQNQWSARVRGGALCIGRMCSVNPKDSERYHLRLLLLHVAGAQSFEDLRTVDDIVCSTFKEAAQRRGLLADDSEWDACLAEAALFQMPCQLRQLFATILIYNNPTDPVSLWTKYKGYLSEDFSRATSDAAAEQMTLRELEFQLRENRLSCHHYGLPAPLTPLLDSGEDHLDVNAELQIGTEMYRSLTPDQKSIVDTIVDSLNVNPRCFFIDGPGGTGKTYVYNTLIHCVRAVGKIVIPLASTGIAATLLSGGQTVHSRFKLPIPLLENSVAAISANSSEAELIRRSSLIIWDEAPMAHYRALEIVDRLLKDIMHCDLAFGGKVVVLGGDFRQVLPVVPRASRAEIVAACIKQSKLWPLFVILRLTQNMRAGIDAQSFSQWLLKVGDGDLPTDQQGLISLPESCIFHGVDLVQEIFGSSYGDITALSQSVILTPKNTDSLEINEKVLDRLPNRSQCFLSVDSVECENVEEQNNYPTEFLNSLTPTGMPPHRLNLKIGAIVMLLRNLNPKQGLCNGTRMVIQRMRSHVLEAQILTGTKVGQTVLVPKISLAPSDTNLPFILKRRQFPLRQKYYGLRPYHVENTGSRPITEVKQRRARPEIGKSNQGRIIARGRIIGIVELLFVIS</sequence>
<evidence type="ECO:0000259" key="3">
    <source>
        <dbReference type="Pfam" id="PF14214"/>
    </source>
</evidence>
<dbReference type="Pfam" id="PF21530">
    <property type="entry name" value="Pif1_2B_dom"/>
    <property type="match status" value="1"/>
</dbReference>
<keyword evidence="1" id="KW-0347">Helicase</keyword>
<dbReference type="EMBL" id="CP092886">
    <property type="protein sequence ID" value="UYV84071.1"/>
    <property type="molecule type" value="Genomic_DNA"/>
</dbReference>
<dbReference type="PANTHER" id="PTHR10492">
    <property type="match status" value="1"/>
</dbReference>
<feature type="domain" description="DNA helicase Pif1-like DEAD-box helicase" evidence="2">
    <location>
        <begin position="1357"/>
        <end position="1564"/>
    </location>
</feature>
<dbReference type="Gene3D" id="3.40.50.300">
    <property type="entry name" value="P-loop containing nucleotide triphosphate hydrolases"/>
    <property type="match status" value="1"/>
</dbReference>
<keyword evidence="1" id="KW-0227">DNA damage</keyword>
<keyword evidence="6" id="KW-1185">Reference proteome</keyword>
<dbReference type="EC" id="5.6.2.3" evidence="1"/>